<keyword evidence="2" id="KW-1185">Reference proteome</keyword>
<organism evidence="1 2">
    <name type="scientific">Mariniblastus fucicola</name>
    <dbReference type="NCBI Taxonomy" id="980251"/>
    <lineage>
        <taxon>Bacteria</taxon>
        <taxon>Pseudomonadati</taxon>
        <taxon>Planctomycetota</taxon>
        <taxon>Planctomycetia</taxon>
        <taxon>Pirellulales</taxon>
        <taxon>Pirellulaceae</taxon>
        <taxon>Mariniblastus</taxon>
    </lineage>
</organism>
<dbReference type="AlphaFoldDB" id="A0A5B9P9L1"/>
<evidence type="ECO:0000313" key="2">
    <source>
        <dbReference type="Proteomes" id="UP000322214"/>
    </source>
</evidence>
<accession>A0A5B9P9L1</accession>
<dbReference type="STRING" id="980251.GCA_001642875_03387"/>
<protein>
    <submittedName>
        <fullName evidence="1">Uncharacterized protein</fullName>
    </submittedName>
</protein>
<dbReference type="Proteomes" id="UP000322214">
    <property type="component" value="Chromosome"/>
</dbReference>
<proteinExistence type="predicted"/>
<reference evidence="1 2" key="1">
    <citation type="submission" date="2019-08" db="EMBL/GenBank/DDBJ databases">
        <title>Deep-cultivation of Planctomycetes and their phenomic and genomic characterization uncovers novel biology.</title>
        <authorList>
            <person name="Wiegand S."/>
            <person name="Jogler M."/>
            <person name="Boedeker C."/>
            <person name="Pinto D."/>
            <person name="Vollmers J."/>
            <person name="Rivas-Marin E."/>
            <person name="Kohn T."/>
            <person name="Peeters S.H."/>
            <person name="Heuer A."/>
            <person name="Rast P."/>
            <person name="Oberbeckmann S."/>
            <person name="Bunk B."/>
            <person name="Jeske O."/>
            <person name="Meyerdierks A."/>
            <person name="Storesund J.E."/>
            <person name="Kallscheuer N."/>
            <person name="Luecker S."/>
            <person name="Lage O.M."/>
            <person name="Pohl T."/>
            <person name="Merkel B.J."/>
            <person name="Hornburger P."/>
            <person name="Mueller R.-W."/>
            <person name="Bruemmer F."/>
            <person name="Labrenz M."/>
            <person name="Spormann A.M."/>
            <person name="Op den Camp H."/>
            <person name="Overmann J."/>
            <person name="Amann R."/>
            <person name="Jetten M.S.M."/>
            <person name="Mascher T."/>
            <person name="Medema M.H."/>
            <person name="Devos D.P."/>
            <person name="Kaster A.-K."/>
            <person name="Ovreas L."/>
            <person name="Rohde M."/>
            <person name="Galperin M.Y."/>
            <person name="Jogler C."/>
        </authorList>
    </citation>
    <scope>NUCLEOTIDE SEQUENCE [LARGE SCALE GENOMIC DNA]</scope>
    <source>
        <strain evidence="1 2">FC18</strain>
    </source>
</reference>
<dbReference type="KEGG" id="mff:MFFC18_17860"/>
<name>A0A5B9P9L1_9BACT</name>
<dbReference type="EMBL" id="CP042912">
    <property type="protein sequence ID" value="QEG21925.1"/>
    <property type="molecule type" value="Genomic_DNA"/>
</dbReference>
<gene>
    <name evidence="1" type="ORF">MFFC18_17860</name>
</gene>
<sequence>MVDSIRASPSHEFVCLEDRRPRQRLAGLFIPFDRTARIPSLFCRTRNRWLSGEVLQSFGLIPARTVMSNVAILAREKLFQLSQLDAAARLHQQLSAMNLLGSALCDRCGCSGTGFRVDRNRHHGHDRYNACQTLRNVPATTVVGELKVFGSFVGRDSDNEG</sequence>
<evidence type="ECO:0000313" key="1">
    <source>
        <dbReference type="EMBL" id="QEG21925.1"/>
    </source>
</evidence>